<evidence type="ECO:0000256" key="2">
    <source>
        <dbReference type="SAM" id="Phobius"/>
    </source>
</evidence>
<gene>
    <name evidence="4" type="ORF">CXQ85_001312</name>
</gene>
<dbReference type="Proteomes" id="UP000244309">
    <property type="component" value="Unassembled WGS sequence"/>
</dbReference>
<keyword evidence="2" id="KW-1133">Transmembrane helix</keyword>
<comment type="caution">
    <text evidence="4">The sequence shown here is derived from an EMBL/GenBank/DDBJ whole genome shotgun (WGS) entry which is preliminary data.</text>
</comment>
<feature type="signal peptide" evidence="3">
    <location>
        <begin position="1"/>
        <end position="18"/>
    </location>
</feature>
<feature type="transmembrane region" description="Helical" evidence="2">
    <location>
        <begin position="175"/>
        <end position="197"/>
    </location>
</feature>
<dbReference type="EMBL" id="PKFO01000001">
    <property type="protein sequence ID" value="PVH19018.1"/>
    <property type="molecule type" value="Genomic_DNA"/>
</dbReference>
<accession>A0A2V1AME8</accession>
<dbReference type="STRING" id="45357.A0A2V1AME8"/>
<name>A0A2V1AME8_9ASCO</name>
<organism evidence="4 5">
    <name type="scientific">Candidozyma haemuli</name>
    <dbReference type="NCBI Taxonomy" id="45357"/>
    <lineage>
        <taxon>Eukaryota</taxon>
        <taxon>Fungi</taxon>
        <taxon>Dikarya</taxon>
        <taxon>Ascomycota</taxon>
        <taxon>Saccharomycotina</taxon>
        <taxon>Pichiomycetes</taxon>
        <taxon>Metschnikowiaceae</taxon>
        <taxon>Candidozyma</taxon>
    </lineage>
</organism>
<sequence length="240" mass="27367">MKLYSVLAAAFAVQSAVALGFKAQFVNVPEEALELENVRAGKTLPIERNYQSRIDAQIVGLGSKQGEVHKYLVKKSYEFDVEGLTTGEYELLVHSHDFHIRRSRYRVTVNESEISVVDDFLGDEALNRTLAVSVSEKSPLLIEASTVKIFQESPRNKLKEMLMQSPFGFIFKNRAYTLIFLVCMGLMITPSLIQWFFPDLADKFDEMQKEANEKRSQRVQAEKQQAAPQNEKPKKTKKRS</sequence>
<dbReference type="AlphaFoldDB" id="A0A2V1AME8"/>
<reference evidence="4 5" key="1">
    <citation type="submission" date="2017-12" db="EMBL/GenBank/DDBJ databases">
        <title>Genome Sequence of a Multidrug-Resistant Candida haemulonii Isolate from a Patient with Chronic Leg Ulcers in Israel.</title>
        <authorList>
            <person name="Chow N.A."/>
            <person name="Gade L."/>
            <person name="Batra D."/>
            <person name="Rowe L.A."/>
            <person name="Ben-Ami R."/>
            <person name="Loparev V.N."/>
            <person name="Litvintseva A.P."/>
        </authorList>
    </citation>
    <scope>NUCLEOTIDE SEQUENCE [LARGE SCALE GENOMIC DNA]</scope>
    <source>
        <strain evidence="4 5">B11899</strain>
    </source>
</reference>
<evidence type="ECO:0000256" key="1">
    <source>
        <dbReference type="SAM" id="MobiDB-lite"/>
    </source>
</evidence>
<evidence type="ECO:0008006" key="6">
    <source>
        <dbReference type="Google" id="ProtNLM"/>
    </source>
</evidence>
<dbReference type="GeneID" id="37006643"/>
<evidence type="ECO:0000256" key="3">
    <source>
        <dbReference type="SAM" id="SignalP"/>
    </source>
</evidence>
<feature type="compositionally biased region" description="Polar residues" evidence="1">
    <location>
        <begin position="218"/>
        <end position="228"/>
    </location>
</feature>
<protein>
    <recommendedName>
        <fullName evidence="6">ER membrane protein complex subunit 7 beta-sandwich domain-containing protein</fullName>
    </recommendedName>
</protein>
<keyword evidence="5" id="KW-1185">Reference proteome</keyword>
<feature type="region of interest" description="Disordered" evidence="1">
    <location>
        <begin position="208"/>
        <end position="240"/>
    </location>
</feature>
<dbReference type="VEuPathDB" id="FungiDB:CXQ85_001312"/>
<evidence type="ECO:0000313" key="5">
    <source>
        <dbReference type="Proteomes" id="UP000244309"/>
    </source>
</evidence>
<evidence type="ECO:0000313" key="4">
    <source>
        <dbReference type="EMBL" id="PVH19018.1"/>
    </source>
</evidence>
<keyword evidence="3" id="KW-0732">Signal</keyword>
<proteinExistence type="predicted"/>
<dbReference type="OrthoDB" id="4085072at2759"/>
<keyword evidence="2" id="KW-0472">Membrane</keyword>
<keyword evidence="2" id="KW-0812">Transmembrane</keyword>
<dbReference type="RefSeq" id="XP_025339958.1">
    <property type="nucleotide sequence ID" value="XM_025485027.1"/>
</dbReference>
<feature type="chain" id="PRO_5015858065" description="ER membrane protein complex subunit 7 beta-sandwich domain-containing protein" evidence="3">
    <location>
        <begin position="19"/>
        <end position="240"/>
    </location>
</feature>